<dbReference type="EMBL" id="KM434232">
    <property type="protein sequence ID" value="AJA05063.1"/>
    <property type="molecule type" value="Genomic_DNA"/>
</dbReference>
<evidence type="ECO:0000256" key="3">
    <source>
        <dbReference type="ARBA" id="ARBA00012944"/>
    </source>
</evidence>
<comment type="catalytic activity">
    <reaction evidence="14 15">
        <text>a ubiquinone + NADH + 5 H(+)(in) = a ubiquinol + NAD(+) + 4 H(+)(out)</text>
        <dbReference type="Rhea" id="RHEA:29091"/>
        <dbReference type="Rhea" id="RHEA-COMP:9565"/>
        <dbReference type="Rhea" id="RHEA-COMP:9566"/>
        <dbReference type="ChEBI" id="CHEBI:15378"/>
        <dbReference type="ChEBI" id="CHEBI:16389"/>
        <dbReference type="ChEBI" id="CHEBI:17976"/>
        <dbReference type="ChEBI" id="CHEBI:57540"/>
        <dbReference type="ChEBI" id="CHEBI:57945"/>
        <dbReference type="EC" id="7.1.1.2"/>
    </reaction>
</comment>
<evidence type="ECO:0000256" key="6">
    <source>
        <dbReference type="ARBA" id="ARBA00022660"/>
    </source>
</evidence>
<evidence type="ECO:0000256" key="1">
    <source>
        <dbReference type="ARBA" id="ARBA00004225"/>
    </source>
</evidence>
<dbReference type="InterPro" id="IPR042106">
    <property type="entry name" value="Nuo/plastoQ_OxRdtase_6_NuoJ"/>
</dbReference>
<dbReference type="PANTHER" id="PTHR11435:SF1">
    <property type="entry name" value="NADH-UBIQUINONE OXIDOREDUCTASE CHAIN 6"/>
    <property type="match status" value="1"/>
</dbReference>
<evidence type="ECO:0000256" key="4">
    <source>
        <dbReference type="ARBA" id="ARBA00021095"/>
    </source>
</evidence>
<keyword evidence="7 15" id="KW-0812">Transmembrane</keyword>
<dbReference type="EC" id="7.1.1.2" evidence="3 15"/>
<evidence type="ECO:0000256" key="9">
    <source>
        <dbReference type="ARBA" id="ARBA00022982"/>
    </source>
</evidence>
<keyword evidence="6 15" id="KW-0679">Respiratory chain</keyword>
<evidence type="ECO:0000256" key="14">
    <source>
        <dbReference type="ARBA" id="ARBA00049551"/>
    </source>
</evidence>
<keyword evidence="10 15" id="KW-1133">Transmembrane helix</keyword>
<dbReference type="GeneID" id="22834050"/>
<evidence type="ECO:0000256" key="5">
    <source>
        <dbReference type="ARBA" id="ARBA00022448"/>
    </source>
</evidence>
<dbReference type="InterPro" id="IPR050269">
    <property type="entry name" value="ComplexI_Subunit6"/>
</dbReference>
<feature type="transmembrane region" description="Helical" evidence="15">
    <location>
        <begin position="151"/>
        <end position="170"/>
    </location>
</feature>
<gene>
    <name evidence="16" type="primary">ND6</name>
</gene>
<keyword evidence="9 15" id="KW-0249">Electron transport</keyword>
<evidence type="ECO:0000256" key="8">
    <source>
        <dbReference type="ARBA" id="ARBA00022967"/>
    </source>
</evidence>
<dbReference type="CTD" id="4541"/>
<accession>A0A0U1XY67</accession>
<keyword evidence="8 15" id="KW-1278">Translocase</keyword>
<protein>
    <recommendedName>
        <fullName evidence="4 15">NADH-ubiquinone oxidoreductase chain 6</fullName>
        <ecNumber evidence="3 15">7.1.1.2</ecNumber>
    </recommendedName>
</protein>
<dbReference type="Gene3D" id="1.20.120.1200">
    <property type="entry name" value="NADH-ubiquinone/plastoquinone oxidoreductase chain 6, subunit NuoJ"/>
    <property type="match status" value="1"/>
</dbReference>
<comment type="function">
    <text evidence="15">Core subunit of the mitochondrial membrane respiratory chain NADH dehydrogenase (Complex I) which catalyzes electron transfer from NADH through the respiratory chain, using ubiquinone as an electron acceptor. Essential for the catalytic activity and assembly of complex I.</text>
</comment>
<keyword evidence="11 15" id="KW-0520">NAD</keyword>
<feature type="transmembrane region" description="Helical" evidence="15">
    <location>
        <begin position="47"/>
        <end position="70"/>
    </location>
</feature>
<dbReference type="Pfam" id="PF00499">
    <property type="entry name" value="Oxidored_q3"/>
    <property type="match status" value="1"/>
</dbReference>
<evidence type="ECO:0000256" key="7">
    <source>
        <dbReference type="ARBA" id="ARBA00022692"/>
    </source>
</evidence>
<evidence type="ECO:0000256" key="2">
    <source>
        <dbReference type="ARBA" id="ARBA00005698"/>
    </source>
</evidence>
<comment type="similarity">
    <text evidence="2 15">Belongs to the complex I subunit 6 family.</text>
</comment>
<keyword evidence="13 15" id="KW-0472">Membrane</keyword>
<geneLocation type="mitochondrion" evidence="16"/>
<sequence>MMDLVLMFSVLLVVCYVGVVIKPSPIYGGLGLLAGGLAGCGMTLGSGGPFLGMMMFLIYLGGMLVIFGYTTAMASEEFPETWMSNWFMLVAYFVGTVMEMLLMDHFSSLENVTLEAKVEADHVPRWLPIEAEEVELVAEDGLGVAAMYEEGGWVAMVVGWTLFASLFIVLRVTHGF</sequence>
<dbReference type="GO" id="GO:0031966">
    <property type="term" value="C:mitochondrial membrane"/>
    <property type="evidence" value="ECO:0007669"/>
    <property type="project" value="UniProtKB-SubCell"/>
</dbReference>
<organism evidence="16">
    <name type="scientific">Rhizomys sinensis</name>
    <name type="common">Chinese bamboo rat</name>
    <dbReference type="NCBI Taxonomy" id="146130"/>
    <lineage>
        <taxon>Eukaryota</taxon>
        <taxon>Metazoa</taxon>
        <taxon>Chordata</taxon>
        <taxon>Craniata</taxon>
        <taxon>Vertebrata</taxon>
        <taxon>Euteleostomi</taxon>
        <taxon>Mammalia</taxon>
        <taxon>Eutheria</taxon>
        <taxon>Euarchontoglires</taxon>
        <taxon>Glires</taxon>
        <taxon>Rodentia</taxon>
        <taxon>Myomorpha</taxon>
        <taxon>Muroidea</taxon>
        <taxon>Spalacidae</taxon>
        <taxon>Rhizomyinae</taxon>
        <taxon>Rhizomys</taxon>
    </lineage>
</organism>
<keyword evidence="15" id="KW-0830">Ubiquinone</keyword>
<keyword evidence="12 15" id="KW-0496">Mitochondrion</keyword>
<evidence type="ECO:0000256" key="13">
    <source>
        <dbReference type="ARBA" id="ARBA00023136"/>
    </source>
</evidence>
<keyword evidence="5 15" id="KW-0813">Transport</keyword>
<evidence type="ECO:0000313" key="16">
    <source>
        <dbReference type="EMBL" id="AJA05063.1"/>
    </source>
</evidence>
<reference evidence="16" key="1">
    <citation type="journal article" date="2014" name="Mitochondrial DNA">
        <title>Complete mitochondrial genome of Chinese bamboo rat, Rhizomys sinensis and species divergence comparison.</title>
        <authorList>
            <person name="Xu Y."/>
            <person name="Liu X."/>
            <person name="Tu F."/>
        </authorList>
    </citation>
    <scope>NUCLEOTIDE SEQUENCE</scope>
</reference>
<dbReference type="RefSeq" id="YP_009115253.1">
    <property type="nucleotide sequence ID" value="NC_026124.1"/>
</dbReference>
<dbReference type="PANTHER" id="PTHR11435">
    <property type="entry name" value="NADH UBIQUINONE OXIDOREDUCTASE SUBUNIT ND6"/>
    <property type="match status" value="1"/>
</dbReference>
<dbReference type="InterPro" id="IPR001457">
    <property type="entry name" value="NADH_UbQ/plastoQ_OxRdtase_su6"/>
</dbReference>
<evidence type="ECO:0000256" key="12">
    <source>
        <dbReference type="ARBA" id="ARBA00023128"/>
    </source>
</evidence>
<name>A0A0U1XY67_RHISI</name>
<evidence type="ECO:0000256" key="11">
    <source>
        <dbReference type="ARBA" id="ARBA00023027"/>
    </source>
</evidence>
<dbReference type="AlphaFoldDB" id="A0A0U1XY67"/>
<evidence type="ECO:0000256" key="15">
    <source>
        <dbReference type="RuleBase" id="RU004430"/>
    </source>
</evidence>
<evidence type="ECO:0000256" key="10">
    <source>
        <dbReference type="ARBA" id="ARBA00022989"/>
    </source>
</evidence>
<proteinExistence type="inferred from homology"/>
<feature type="transmembrane region" description="Helical" evidence="15">
    <location>
        <begin position="82"/>
        <end position="103"/>
    </location>
</feature>
<dbReference type="GO" id="GO:0008137">
    <property type="term" value="F:NADH dehydrogenase (ubiquinone) activity"/>
    <property type="evidence" value="ECO:0007669"/>
    <property type="project" value="UniProtKB-UniRule"/>
</dbReference>
<comment type="subcellular location">
    <subcellularLocation>
        <location evidence="1 15">Mitochondrion membrane</location>
        <topology evidence="1 15">Multi-pass membrane protein</topology>
    </subcellularLocation>
</comment>